<proteinExistence type="predicted"/>
<dbReference type="Proteomes" id="UP000636709">
    <property type="component" value="Unassembled WGS sequence"/>
</dbReference>
<gene>
    <name evidence="3" type="ORF">HU200_016451</name>
</gene>
<name>A0A835F8A4_9POAL</name>
<dbReference type="Pfam" id="PF00646">
    <property type="entry name" value="F-box"/>
    <property type="match status" value="1"/>
</dbReference>
<dbReference type="PANTHER" id="PTHR34709:SF61">
    <property type="entry name" value="OS07G0229100 PROTEIN"/>
    <property type="match status" value="1"/>
</dbReference>
<evidence type="ECO:0000313" key="4">
    <source>
        <dbReference type="Proteomes" id="UP000636709"/>
    </source>
</evidence>
<keyword evidence="4" id="KW-1185">Reference proteome</keyword>
<feature type="domain" description="F-box/LRR-repeat protein 15/At3g58940/PEG3-like LRR" evidence="2">
    <location>
        <begin position="31"/>
        <end position="153"/>
    </location>
</feature>
<reference evidence="3" key="1">
    <citation type="submission" date="2020-07" db="EMBL/GenBank/DDBJ databases">
        <title>Genome sequence and genetic diversity analysis of an under-domesticated orphan crop, white fonio (Digitaria exilis).</title>
        <authorList>
            <person name="Bennetzen J.L."/>
            <person name="Chen S."/>
            <person name="Ma X."/>
            <person name="Wang X."/>
            <person name="Yssel A.E.J."/>
            <person name="Chaluvadi S.R."/>
            <person name="Johnson M."/>
            <person name="Gangashetty P."/>
            <person name="Hamidou F."/>
            <person name="Sanogo M.D."/>
            <person name="Zwaenepoel A."/>
            <person name="Wallace J."/>
            <person name="Van De Peer Y."/>
            <person name="Van Deynze A."/>
        </authorList>
    </citation>
    <scope>NUCLEOTIDE SEQUENCE</scope>
    <source>
        <tissue evidence="3">Leaves</tissue>
    </source>
</reference>
<dbReference type="InterPro" id="IPR055312">
    <property type="entry name" value="FBL15-like"/>
</dbReference>
<feature type="domain" description="F-box/LRR-repeat protein 15/At3g58940/PEG3-like LRR" evidence="2">
    <location>
        <begin position="461"/>
        <end position="583"/>
    </location>
</feature>
<protein>
    <recommendedName>
        <fullName evidence="5">F-box domain-containing protein</fullName>
    </recommendedName>
</protein>
<organism evidence="3 4">
    <name type="scientific">Digitaria exilis</name>
    <dbReference type="NCBI Taxonomy" id="1010633"/>
    <lineage>
        <taxon>Eukaryota</taxon>
        <taxon>Viridiplantae</taxon>
        <taxon>Streptophyta</taxon>
        <taxon>Embryophyta</taxon>
        <taxon>Tracheophyta</taxon>
        <taxon>Spermatophyta</taxon>
        <taxon>Magnoliopsida</taxon>
        <taxon>Liliopsida</taxon>
        <taxon>Poales</taxon>
        <taxon>Poaceae</taxon>
        <taxon>PACMAD clade</taxon>
        <taxon>Panicoideae</taxon>
        <taxon>Panicodae</taxon>
        <taxon>Paniceae</taxon>
        <taxon>Anthephorinae</taxon>
        <taxon>Digitaria</taxon>
    </lineage>
</organism>
<evidence type="ECO:0000259" key="1">
    <source>
        <dbReference type="Pfam" id="PF00646"/>
    </source>
</evidence>
<dbReference type="OrthoDB" id="693760at2759"/>
<dbReference type="SUPFAM" id="SSF52058">
    <property type="entry name" value="L domain-like"/>
    <property type="match status" value="1"/>
</dbReference>
<evidence type="ECO:0008006" key="5">
    <source>
        <dbReference type="Google" id="ProtNLM"/>
    </source>
</evidence>
<evidence type="ECO:0000313" key="3">
    <source>
        <dbReference type="EMBL" id="KAF8731391.1"/>
    </source>
</evidence>
<sequence length="674" mass="75252">MNEHGDVDKDDDKPVGGGDLHLPCFEKATTIALNINFLGLALPPQGIFARLTELSLRRLRFRSPSELGSVVSSPRCPCLKKLEVSNSRGLQNLSIHSESLLQLKLLDLHRLLHLTIVAPILQELGVGSCIRARGPSEPVAIANISAPQLVALDWKDFYDPQYVHLGDLGQLQRLTTAYDAYGRHTTLSQHRLRLLQRFQAAALYSLHLWLIYLQVSAHPSVVEYCSFDIGWEVASQLKHAYRCLAYLVSMYNDLFVWMCTGLRSLYLFVARSNLELEFSVVATTLLVAFRILLYAVAESKFFPITMAQTGGEIAAKRPKPSDDGDGAGEDRLSALPDDVLVLILLRLDGLAAAARTSILSRRWRRVWALLPELRFDLVPDGHRIREILDAPEAPELRSISITTEGAGPDSASAWLPVAARRLIGGLVYSNMVPGNDDEEEVEEEGEAGARGEVQLPCFEKATVIVLDLGLLGLALPSAGVFARITKLYLSRVWFRGPCDLGNVVSSPRCPCLQRLKVSESRGMRNLSIHSESLLRIKLENLHLLRQLTIVAPKLLKLCMDFNFIDDDPSEPVANISAPQLVSLVWRDAYDSRYVHLGNLGRLRRLTSIFIVYGDQDSRDHNHQSMSLLQKFQILHSLNLTLIYRKVSTQPNPTQSNHFACDNQLFKIGYFLFPA</sequence>
<dbReference type="PANTHER" id="PTHR34709">
    <property type="entry name" value="OS10G0396666 PROTEIN"/>
    <property type="match status" value="1"/>
</dbReference>
<dbReference type="AlphaFoldDB" id="A0A835F8A4"/>
<dbReference type="InterPro" id="IPR055411">
    <property type="entry name" value="LRR_FXL15/At3g58940/PEG3-like"/>
</dbReference>
<comment type="caution">
    <text evidence="3">The sequence shown here is derived from an EMBL/GenBank/DDBJ whole genome shotgun (WGS) entry which is preliminary data.</text>
</comment>
<dbReference type="SUPFAM" id="SSF81383">
    <property type="entry name" value="F-box domain"/>
    <property type="match status" value="1"/>
</dbReference>
<dbReference type="Pfam" id="PF24758">
    <property type="entry name" value="LRR_At5g56370"/>
    <property type="match status" value="2"/>
</dbReference>
<feature type="domain" description="F-box" evidence="1">
    <location>
        <begin position="332"/>
        <end position="370"/>
    </location>
</feature>
<accession>A0A835F8A4</accession>
<dbReference type="InterPro" id="IPR001810">
    <property type="entry name" value="F-box_dom"/>
</dbReference>
<dbReference type="InterPro" id="IPR036047">
    <property type="entry name" value="F-box-like_dom_sf"/>
</dbReference>
<dbReference type="EMBL" id="JACEFO010001608">
    <property type="protein sequence ID" value="KAF8731391.1"/>
    <property type="molecule type" value="Genomic_DNA"/>
</dbReference>
<evidence type="ECO:0000259" key="2">
    <source>
        <dbReference type="Pfam" id="PF24758"/>
    </source>
</evidence>